<gene>
    <name evidence="14" type="primary">ccmI</name>
    <name evidence="14" type="ORF">HV331_00025</name>
</gene>
<dbReference type="Proteomes" id="UP000514462">
    <property type="component" value="Chromosome"/>
</dbReference>
<dbReference type="InterPro" id="IPR011990">
    <property type="entry name" value="TPR-like_helical_dom_sf"/>
</dbReference>
<feature type="transmembrane region" description="Helical" evidence="10">
    <location>
        <begin position="491"/>
        <end position="510"/>
    </location>
</feature>
<dbReference type="GO" id="GO:0005886">
    <property type="term" value="C:plasma membrane"/>
    <property type="evidence" value="ECO:0007669"/>
    <property type="project" value="UniProtKB-SubCell"/>
</dbReference>
<dbReference type="Pfam" id="PF23914">
    <property type="entry name" value="TPR_CcmH_CycH"/>
    <property type="match status" value="1"/>
</dbReference>
<feature type="domain" description="Cytochrome c-type biogenesis protein H TPR" evidence="13">
    <location>
        <begin position="729"/>
        <end position="885"/>
    </location>
</feature>
<reference evidence="15" key="1">
    <citation type="submission" date="2020-06" db="EMBL/GenBank/DDBJ databases">
        <title>REHAB project genomes.</title>
        <authorList>
            <person name="Shaw L.P."/>
        </authorList>
    </citation>
    <scope>NUCLEOTIDE SEQUENCE [LARGE SCALE GENOMIC DNA]</scope>
    <source>
        <strain evidence="15">RHBSTW-00938</strain>
    </source>
</reference>
<feature type="transmembrane region" description="Helical" evidence="10">
    <location>
        <begin position="274"/>
        <end position="294"/>
    </location>
</feature>
<feature type="transmembrane region" description="Helical" evidence="10">
    <location>
        <begin position="353"/>
        <end position="375"/>
    </location>
</feature>
<evidence type="ECO:0000256" key="2">
    <source>
        <dbReference type="ARBA" id="ARBA00009186"/>
    </source>
</evidence>
<evidence type="ECO:0000256" key="6">
    <source>
        <dbReference type="ARBA" id="ARBA00022748"/>
    </source>
</evidence>
<evidence type="ECO:0000256" key="4">
    <source>
        <dbReference type="ARBA" id="ARBA00022519"/>
    </source>
</evidence>
<dbReference type="PANTHER" id="PTHR43653:SF1">
    <property type="entry name" value="CYTOCHROME C-TYPE BIOGENESIS PROTEIN CCMF"/>
    <property type="match status" value="1"/>
</dbReference>
<feature type="transmembrane region" description="Helical" evidence="10">
    <location>
        <begin position="210"/>
        <end position="230"/>
    </location>
</feature>
<proteinExistence type="inferred from homology"/>
<evidence type="ECO:0000256" key="9">
    <source>
        <dbReference type="ARBA" id="ARBA00037230"/>
    </source>
</evidence>
<feature type="domain" description="Cytochrome c assembly protein" evidence="11">
    <location>
        <begin position="89"/>
        <end position="296"/>
    </location>
</feature>
<evidence type="ECO:0000313" key="15">
    <source>
        <dbReference type="Proteomes" id="UP000514462"/>
    </source>
</evidence>
<dbReference type="AlphaFoldDB" id="A0AAP9U317"/>
<evidence type="ECO:0000256" key="5">
    <source>
        <dbReference type="ARBA" id="ARBA00022692"/>
    </source>
</evidence>
<keyword evidence="5 10" id="KW-0812">Transmembrane</keyword>
<evidence type="ECO:0000256" key="8">
    <source>
        <dbReference type="ARBA" id="ARBA00023136"/>
    </source>
</evidence>
<keyword evidence="6" id="KW-0201">Cytochrome c-type biogenesis</keyword>
<dbReference type="InterPro" id="IPR002541">
    <property type="entry name" value="Cyt_c_assembly"/>
</dbReference>
<feature type="transmembrane region" description="Helical" evidence="10">
    <location>
        <begin position="176"/>
        <end position="198"/>
    </location>
</feature>
<evidence type="ECO:0000256" key="10">
    <source>
        <dbReference type="SAM" id="Phobius"/>
    </source>
</evidence>
<dbReference type="NCBIfam" id="NF007691">
    <property type="entry name" value="PRK10369.1"/>
    <property type="match status" value="1"/>
</dbReference>
<feature type="transmembrane region" description="Helical" evidence="10">
    <location>
        <begin position="395"/>
        <end position="414"/>
    </location>
</feature>
<feature type="transmembrane region" description="Helical" evidence="10">
    <location>
        <begin position="121"/>
        <end position="142"/>
    </location>
</feature>
<evidence type="ECO:0000259" key="13">
    <source>
        <dbReference type="Pfam" id="PF23914"/>
    </source>
</evidence>
<feature type="transmembrane region" description="Helical" evidence="10">
    <location>
        <begin position="619"/>
        <end position="637"/>
    </location>
</feature>
<feature type="transmembrane region" description="Helical" evidence="10">
    <location>
        <begin position="96"/>
        <end position="114"/>
    </location>
</feature>
<name>A0AAP9U317_KLEAE</name>
<sequence>MMPELGNYLLCLAAGLALLLSIFPLWGAARQERWLMALARPLACALFICIIGAFALLVHAFVINDFTVRYVAENSNSALPVWYRVAATWGAHEGSLLLWVLLLSVWTFAVALFSRQMPPDAVARVLAVMGMIAFGFLLFILFTSNPFSRSLPLYPVDGRDLNPMLQDIGMIFHPPILYMGYVGFSVAFAFAIASLLAGRLDTAWARWSRPWTQAAWMFLTLGIVLGSAWAYYELGWGGWWFWDPVENASFMPWLVGTALLHSLAVTEKRGSFRAWTVLLALAAFSLCLLGTFLVRSGVLVSVHSFASDPARGMFILALLTLAIGGSLLLYAVKGGRVRARVEHTLWSRESFLLGNNILLMAAMLVVLLGTLLPLVHKALGLGTISIGEPFFNTMFTALMAPFALLLGLGPLIRWRRDEPGKQLKRLAISLIVTLSLSLALPWLLQDRITAMAVIGLIMALWVLIFALIEVHERATHRHGFWRGLRTLTRSQWGMVLGHVGVAVTVIGITFSQNYSIERDVRMRAGDSLDIHHYHFVFKGVRNIVGPNWSGGEGVIAVSRNGRPEATLYAEKRFYTASRMMMTEAAISGGFTRDLYAALGEELDDGSWAVRLYYKPFVRWIWYGGVLMALGGLCCMLDPRYRRSRQQKTAADRNDINRSLYQSRLRELEQERTDSNEAMIVELQRTLLADISQQEPTRVRPLSRWLLLPGALLLVFVSGGLYLKTSDVGQVLLWRQSERHYPALLAQAKDPTAAPLRMDELAQLRLGLRSHLQASPDDLAGWQLLGRLGLLLNDGETAIGAFGRAHKLAPDDPAASFDYASALVRAGDNAQMRMGELLLRDLHQRQPKNLPVLEMLALSAVRNEDYPQAVAALQQLLMLLPEGDARREAIARQLAQAQQQAR</sequence>
<dbReference type="SUPFAM" id="SSF48452">
    <property type="entry name" value="TPR-like"/>
    <property type="match status" value="1"/>
</dbReference>
<evidence type="ECO:0000256" key="3">
    <source>
        <dbReference type="ARBA" id="ARBA00022475"/>
    </source>
</evidence>
<dbReference type="GO" id="GO:0020037">
    <property type="term" value="F:heme binding"/>
    <property type="evidence" value="ECO:0007669"/>
    <property type="project" value="InterPro"/>
</dbReference>
<comment type="subcellular location">
    <subcellularLocation>
        <location evidence="1">Cell inner membrane</location>
        <topology evidence="1">Multi-pass membrane protein</topology>
    </subcellularLocation>
</comment>
<dbReference type="PRINTS" id="PR01410">
    <property type="entry name" value="CCBIOGENESIS"/>
</dbReference>
<dbReference type="GO" id="GO:0015232">
    <property type="term" value="F:heme transmembrane transporter activity"/>
    <property type="evidence" value="ECO:0007669"/>
    <property type="project" value="InterPro"/>
</dbReference>
<keyword evidence="8 10" id="KW-0472">Membrane</keyword>
<feature type="transmembrane region" description="Helical" evidence="10">
    <location>
        <begin position="704"/>
        <end position="722"/>
    </location>
</feature>
<dbReference type="Pfam" id="PF01578">
    <property type="entry name" value="Cytochrom_C_asm"/>
    <property type="match status" value="1"/>
</dbReference>
<evidence type="ECO:0000256" key="1">
    <source>
        <dbReference type="ARBA" id="ARBA00004429"/>
    </source>
</evidence>
<keyword evidence="4" id="KW-0997">Cell inner membrane</keyword>
<evidence type="ECO:0000256" key="7">
    <source>
        <dbReference type="ARBA" id="ARBA00022989"/>
    </source>
</evidence>
<dbReference type="InterPro" id="IPR056413">
    <property type="entry name" value="TPR_CcmH_CycH"/>
</dbReference>
<feature type="transmembrane region" description="Helical" evidence="10">
    <location>
        <begin position="450"/>
        <end position="470"/>
    </location>
</feature>
<feature type="transmembrane region" description="Helical" evidence="10">
    <location>
        <begin position="41"/>
        <end position="63"/>
    </location>
</feature>
<comment type="function">
    <text evidence="9">Required for the biogenesis of c-type cytochromes. Possible subunit of a heme lyase.</text>
</comment>
<feature type="transmembrane region" description="Helical" evidence="10">
    <location>
        <begin position="314"/>
        <end position="332"/>
    </location>
</feature>
<protein>
    <submittedName>
        <fullName evidence="14">C-type cytochrome biogenesis protein CcmI</fullName>
    </submittedName>
</protein>
<feature type="transmembrane region" description="Helical" evidence="10">
    <location>
        <begin position="250"/>
        <end position="267"/>
    </location>
</feature>
<feature type="transmembrane region" description="Helical" evidence="10">
    <location>
        <begin position="426"/>
        <end position="444"/>
    </location>
</feature>
<dbReference type="PANTHER" id="PTHR43653">
    <property type="entry name" value="CYTOCHROME C ASSEMBLY PROTEIN-RELATED"/>
    <property type="match status" value="1"/>
</dbReference>
<dbReference type="InterPro" id="IPR017560">
    <property type="entry name" value="Cyt_c_biogenesis_CcmI"/>
</dbReference>
<accession>A0AAP9U317</accession>
<evidence type="ECO:0000259" key="11">
    <source>
        <dbReference type="Pfam" id="PF01578"/>
    </source>
</evidence>
<comment type="similarity">
    <text evidence="2">Belongs to the CcmF/CycK/Ccl1/NrfE/CcsA family.</text>
</comment>
<dbReference type="InterPro" id="IPR003568">
    <property type="entry name" value="Cyt_c_biogenesis_CcmF"/>
</dbReference>
<keyword evidence="7 10" id="KW-1133">Transmembrane helix</keyword>
<dbReference type="Pfam" id="PF16327">
    <property type="entry name" value="CcmF_C"/>
    <property type="match status" value="1"/>
</dbReference>
<dbReference type="NCBIfam" id="TIGR03142">
    <property type="entry name" value="cytochro_ccmI"/>
    <property type="match status" value="1"/>
</dbReference>
<dbReference type="InterPro" id="IPR032523">
    <property type="entry name" value="CcmF_C"/>
</dbReference>
<dbReference type="PRINTS" id="PR01411">
    <property type="entry name" value="CCMFBIOGNSIS"/>
</dbReference>
<dbReference type="Gene3D" id="1.25.40.10">
    <property type="entry name" value="Tetratricopeptide repeat domain"/>
    <property type="match status" value="1"/>
</dbReference>
<organism evidence="14 15">
    <name type="scientific">Klebsiella aerogenes</name>
    <name type="common">Enterobacter aerogenes</name>
    <dbReference type="NCBI Taxonomy" id="548"/>
    <lineage>
        <taxon>Bacteria</taxon>
        <taxon>Pseudomonadati</taxon>
        <taxon>Pseudomonadota</taxon>
        <taxon>Gammaproteobacteria</taxon>
        <taxon>Enterobacterales</taxon>
        <taxon>Enterobacteriaceae</taxon>
        <taxon>Klebsiella/Raoultella group</taxon>
        <taxon>Klebsiella</taxon>
    </lineage>
</organism>
<evidence type="ECO:0000313" key="14">
    <source>
        <dbReference type="EMBL" id="QMR37984.1"/>
    </source>
</evidence>
<dbReference type="GO" id="GO:0017004">
    <property type="term" value="P:cytochrome complex assembly"/>
    <property type="evidence" value="ECO:0007669"/>
    <property type="project" value="UniProtKB-KW"/>
</dbReference>
<keyword evidence="3" id="KW-1003">Cell membrane</keyword>
<dbReference type="InterPro" id="IPR003567">
    <property type="entry name" value="Cyt_c_biogenesis"/>
</dbReference>
<dbReference type="EMBL" id="CP055904">
    <property type="protein sequence ID" value="QMR37984.1"/>
    <property type="molecule type" value="Genomic_DNA"/>
</dbReference>
<evidence type="ECO:0000259" key="12">
    <source>
        <dbReference type="Pfam" id="PF16327"/>
    </source>
</evidence>
<feature type="transmembrane region" description="Helical" evidence="10">
    <location>
        <begin position="6"/>
        <end position="29"/>
    </location>
</feature>
<dbReference type="NCBIfam" id="TIGR00353">
    <property type="entry name" value="nrfE"/>
    <property type="match status" value="1"/>
</dbReference>
<feature type="domain" description="Cytochrome c-type biogenesis protein CcmF C-terminal" evidence="12">
    <location>
        <begin position="316"/>
        <end position="637"/>
    </location>
</feature>